<dbReference type="GO" id="GO:0005524">
    <property type="term" value="F:ATP binding"/>
    <property type="evidence" value="ECO:0007669"/>
    <property type="project" value="UniProtKB-KW"/>
</dbReference>
<evidence type="ECO:0000259" key="9">
    <source>
        <dbReference type="PROSITE" id="PS50089"/>
    </source>
</evidence>
<accession>W4H4R7</accession>
<evidence type="ECO:0000256" key="4">
    <source>
        <dbReference type="ARBA" id="ARBA00022777"/>
    </source>
</evidence>
<dbReference type="STRING" id="112090.W4H4R7"/>
<keyword evidence="6" id="KW-0862">Zinc</keyword>
<dbReference type="PROSITE" id="PS50011">
    <property type="entry name" value="PROTEIN_KINASE_DOM"/>
    <property type="match status" value="1"/>
</dbReference>
<dbReference type="AlphaFoldDB" id="W4H4R7"/>
<organism evidence="10">
    <name type="scientific">Aphanomyces astaci</name>
    <name type="common">Crayfish plague agent</name>
    <dbReference type="NCBI Taxonomy" id="112090"/>
    <lineage>
        <taxon>Eukaryota</taxon>
        <taxon>Sar</taxon>
        <taxon>Stramenopiles</taxon>
        <taxon>Oomycota</taxon>
        <taxon>Saprolegniomycetes</taxon>
        <taxon>Saprolegniales</taxon>
        <taxon>Verrucalvaceae</taxon>
        <taxon>Aphanomyces</taxon>
    </lineage>
</organism>
<keyword evidence="2" id="KW-0808">Transferase</keyword>
<name>W4H4R7_APHAT</name>
<keyword evidence="10" id="KW-0723">Serine/threonine-protein kinase</keyword>
<evidence type="ECO:0000259" key="8">
    <source>
        <dbReference type="PROSITE" id="PS50011"/>
    </source>
</evidence>
<reference evidence="10" key="1">
    <citation type="submission" date="2013-12" db="EMBL/GenBank/DDBJ databases">
        <title>The Genome Sequence of Aphanomyces astaci APO3.</title>
        <authorList>
            <consortium name="The Broad Institute Genomics Platform"/>
            <person name="Russ C."/>
            <person name="Tyler B."/>
            <person name="van West P."/>
            <person name="Dieguez-Uribeondo J."/>
            <person name="Young S.K."/>
            <person name="Zeng Q."/>
            <person name="Gargeya S."/>
            <person name="Fitzgerald M."/>
            <person name="Abouelleil A."/>
            <person name="Alvarado L."/>
            <person name="Chapman S.B."/>
            <person name="Gainer-Dewar J."/>
            <person name="Goldberg J."/>
            <person name="Griggs A."/>
            <person name="Gujja S."/>
            <person name="Hansen M."/>
            <person name="Howarth C."/>
            <person name="Imamovic A."/>
            <person name="Ireland A."/>
            <person name="Larimer J."/>
            <person name="McCowan C."/>
            <person name="Murphy C."/>
            <person name="Pearson M."/>
            <person name="Poon T.W."/>
            <person name="Priest M."/>
            <person name="Roberts A."/>
            <person name="Saif S."/>
            <person name="Shea T."/>
            <person name="Sykes S."/>
            <person name="Wortman J."/>
            <person name="Nusbaum C."/>
            <person name="Birren B."/>
        </authorList>
    </citation>
    <scope>NUCLEOTIDE SEQUENCE [LARGE SCALE GENOMIC DNA]</scope>
    <source>
        <strain evidence="10">APO3</strain>
    </source>
</reference>
<sequence>MQSAIKRSPHPVVEDDEKPPFDPWSARHRSNHLQLHSYKTPPKTYVEVKIGGHPLDHRHADFSHPPTVHAPMKVAPKEPSGSNQASIYQVQHKERMQYVEVKIGGHRYDHKRCVAADEVLVGFNDQLASIESSGTGCCLCLRELQPLVQLYCRHAVCVSCFDSSTHNSTRVLCQVCFQKVPFLRPQMMLPPPTAAPGTTAFSAYSLDLLHGVDIDKATLAMSCVGIGYMGPKVVERVGHALRGMSIGSSAAVVVSPPCPPSVSTLIKDKAADTDGAQRWRSRVQMVLEPSKLLRYEYVHSLGKGNFSEVMLMRKLSSSRVPDGDNAAASMALCVLKESDKLQEAMNEVSLLSKFQNPHVVRLHRYFIEQVGHLHYAYLELEYCDAGNLDEYVALHGKVPHDMFTRIMLQLCSGLAEVHRHHVVHRDLKPANLLLTSDGLVKISDFGVSTCLDSALVTRHAAGTMSFMAPEVRQYFLGDSVAYDWAADIWSLGAVAVALLTGQPEPKVATRPVDDVVDALRRQQVPDHFLRAVHGALAPDPKARATLAQFQSWIATSYSKL</sequence>
<evidence type="ECO:0000256" key="7">
    <source>
        <dbReference type="SAM" id="MobiDB-lite"/>
    </source>
</evidence>
<dbReference type="OrthoDB" id="4062651at2759"/>
<dbReference type="InterPro" id="IPR011009">
    <property type="entry name" value="Kinase-like_dom_sf"/>
</dbReference>
<dbReference type="CDD" id="cd14014">
    <property type="entry name" value="STKc_PknB_like"/>
    <property type="match status" value="1"/>
</dbReference>
<dbReference type="InterPro" id="IPR001841">
    <property type="entry name" value="Znf_RING"/>
</dbReference>
<evidence type="ECO:0000256" key="3">
    <source>
        <dbReference type="ARBA" id="ARBA00022741"/>
    </source>
</evidence>
<dbReference type="InterPro" id="IPR008271">
    <property type="entry name" value="Ser/Thr_kinase_AS"/>
</dbReference>
<dbReference type="RefSeq" id="XP_009823696.1">
    <property type="nucleotide sequence ID" value="XM_009825394.1"/>
</dbReference>
<dbReference type="VEuPathDB" id="FungiDB:H257_01931"/>
<dbReference type="SUPFAM" id="SSF57850">
    <property type="entry name" value="RING/U-box"/>
    <property type="match status" value="1"/>
</dbReference>
<dbReference type="PANTHER" id="PTHR43671:SF13">
    <property type="entry name" value="SERINE_THREONINE-PROTEIN KINASE NEK2"/>
    <property type="match status" value="1"/>
</dbReference>
<dbReference type="Gene3D" id="1.10.510.10">
    <property type="entry name" value="Transferase(Phosphotransferase) domain 1"/>
    <property type="match status" value="1"/>
</dbReference>
<keyword evidence="3" id="KW-0547">Nucleotide-binding</keyword>
<evidence type="ECO:0000256" key="2">
    <source>
        <dbReference type="ARBA" id="ARBA00022679"/>
    </source>
</evidence>
<dbReference type="PANTHER" id="PTHR43671">
    <property type="entry name" value="SERINE/THREONINE-PROTEIN KINASE NEK"/>
    <property type="match status" value="1"/>
</dbReference>
<dbReference type="EC" id="2.7.11.1" evidence="1"/>
<feature type="domain" description="RING-type" evidence="9">
    <location>
        <begin position="137"/>
        <end position="176"/>
    </location>
</feature>
<dbReference type="Pfam" id="PF00069">
    <property type="entry name" value="Pkinase"/>
    <property type="match status" value="1"/>
</dbReference>
<feature type="domain" description="Protein kinase" evidence="8">
    <location>
        <begin position="295"/>
        <end position="553"/>
    </location>
</feature>
<dbReference type="EMBL" id="KI913116">
    <property type="protein sequence ID" value="ETV86897.1"/>
    <property type="molecule type" value="Genomic_DNA"/>
</dbReference>
<dbReference type="PROSITE" id="PS00108">
    <property type="entry name" value="PROTEIN_KINASE_ST"/>
    <property type="match status" value="1"/>
</dbReference>
<dbReference type="PROSITE" id="PS50089">
    <property type="entry name" value="ZF_RING_2"/>
    <property type="match status" value="1"/>
</dbReference>
<protein>
    <recommendedName>
        <fullName evidence="1">non-specific serine/threonine protein kinase</fullName>
        <ecNumber evidence="1">2.7.11.1</ecNumber>
    </recommendedName>
</protein>
<dbReference type="SUPFAM" id="SSF56112">
    <property type="entry name" value="Protein kinase-like (PK-like)"/>
    <property type="match status" value="1"/>
</dbReference>
<keyword evidence="5" id="KW-0067">ATP-binding</keyword>
<evidence type="ECO:0000256" key="5">
    <source>
        <dbReference type="ARBA" id="ARBA00022840"/>
    </source>
</evidence>
<evidence type="ECO:0000256" key="6">
    <source>
        <dbReference type="PROSITE-ProRule" id="PRU00175"/>
    </source>
</evidence>
<dbReference type="InterPro" id="IPR000719">
    <property type="entry name" value="Prot_kinase_dom"/>
</dbReference>
<dbReference type="InterPro" id="IPR050660">
    <property type="entry name" value="NEK_Ser/Thr_kinase"/>
</dbReference>
<evidence type="ECO:0000256" key="1">
    <source>
        <dbReference type="ARBA" id="ARBA00012513"/>
    </source>
</evidence>
<dbReference type="SMART" id="SM00220">
    <property type="entry name" value="S_TKc"/>
    <property type="match status" value="1"/>
</dbReference>
<dbReference type="GO" id="GO:0008270">
    <property type="term" value="F:zinc ion binding"/>
    <property type="evidence" value="ECO:0007669"/>
    <property type="project" value="UniProtKB-KW"/>
</dbReference>
<feature type="region of interest" description="Disordered" evidence="7">
    <location>
        <begin position="1"/>
        <end position="29"/>
    </location>
</feature>
<keyword evidence="6" id="KW-0479">Metal-binding</keyword>
<gene>
    <name evidence="10" type="ORF">H257_01931</name>
</gene>
<keyword evidence="4 10" id="KW-0418">Kinase</keyword>
<keyword evidence="6" id="KW-0863">Zinc-finger</keyword>
<dbReference type="GO" id="GO:0004674">
    <property type="term" value="F:protein serine/threonine kinase activity"/>
    <property type="evidence" value="ECO:0007669"/>
    <property type="project" value="UniProtKB-KW"/>
</dbReference>
<evidence type="ECO:0000313" key="10">
    <source>
        <dbReference type="EMBL" id="ETV86897.1"/>
    </source>
</evidence>
<proteinExistence type="predicted"/>
<dbReference type="GeneID" id="20803927"/>